<evidence type="ECO:0000313" key="3">
    <source>
        <dbReference type="Proteomes" id="UP000295696"/>
    </source>
</evidence>
<sequence>MRVQLAIFIATILLLDPQNAQACSPPNGSKLYQLIADDIDDIFYARPERLHSRGAISDEFLSRIRDVELEVCDNRSYTAWVNRDGSRVTMDVGFIEVMFFGSMSLIFGQFISTQSTEIGVLDLYEVWNIQAIPTLNDNPITVERFLEVSQQVLGQPLDLSEYPERRDLSFDIAGPFVHALGFIIGHELCHVALGHLDELALSETPISDERRRSMEEEADRCAIEIVNRDEEILGSIPGANLIGAAAAMGMQTAREAHQERIGQLQRENTFHLRPGERLEVLASVIFQDLDRRGINSPVTRSTILGVLESSNSIVEAVSLEY</sequence>
<proteinExistence type="predicted"/>
<protein>
    <recommendedName>
        <fullName evidence="4">Peptidase U49-like protein</fullName>
    </recommendedName>
</protein>
<feature type="chain" id="PRO_5020659354" description="Peptidase U49-like protein" evidence="1">
    <location>
        <begin position="23"/>
        <end position="321"/>
    </location>
</feature>
<name>A0A4R3IN01_9RHOB</name>
<reference evidence="2 3" key="1">
    <citation type="submission" date="2019-03" db="EMBL/GenBank/DDBJ databases">
        <title>Genomic Encyclopedia of Type Strains, Phase IV (KMG-IV): sequencing the most valuable type-strain genomes for metagenomic binning, comparative biology and taxonomic classification.</title>
        <authorList>
            <person name="Goeker M."/>
        </authorList>
    </citation>
    <scope>NUCLEOTIDE SEQUENCE [LARGE SCALE GENOMIC DNA]</scope>
    <source>
        <strain evidence="2 3">DSM 104836</strain>
    </source>
</reference>
<gene>
    <name evidence="2" type="ORF">EDD52_1433</name>
</gene>
<evidence type="ECO:0000313" key="2">
    <source>
        <dbReference type="EMBL" id="TCS51113.1"/>
    </source>
</evidence>
<evidence type="ECO:0000256" key="1">
    <source>
        <dbReference type="SAM" id="SignalP"/>
    </source>
</evidence>
<comment type="caution">
    <text evidence="2">The sequence shown here is derived from an EMBL/GenBank/DDBJ whole genome shotgun (WGS) entry which is preliminary data.</text>
</comment>
<dbReference type="Proteomes" id="UP000295696">
    <property type="component" value="Unassembled WGS sequence"/>
</dbReference>
<keyword evidence="1" id="KW-0732">Signal</keyword>
<organism evidence="2 3">
    <name type="scientific">Primorskyibacter sedentarius</name>
    <dbReference type="NCBI Taxonomy" id="745311"/>
    <lineage>
        <taxon>Bacteria</taxon>
        <taxon>Pseudomonadati</taxon>
        <taxon>Pseudomonadota</taxon>
        <taxon>Alphaproteobacteria</taxon>
        <taxon>Rhodobacterales</taxon>
        <taxon>Roseobacteraceae</taxon>
        <taxon>Primorskyibacter</taxon>
    </lineage>
</organism>
<dbReference type="RefSeq" id="WP_132248909.1">
    <property type="nucleotide sequence ID" value="NZ_SLZU01000043.1"/>
</dbReference>
<accession>A0A4R3IN01</accession>
<evidence type="ECO:0008006" key="4">
    <source>
        <dbReference type="Google" id="ProtNLM"/>
    </source>
</evidence>
<dbReference type="OrthoDB" id="9823519at2"/>
<feature type="signal peptide" evidence="1">
    <location>
        <begin position="1"/>
        <end position="22"/>
    </location>
</feature>
<dbReference type="AlphaFoldDB" id="A0A4R3IN01"/>
<keyword evidence="3" id="KW-1185">Reference proteome</keyword>
<dbReference type="EMBL" id="SLZU01000043">
    <property type="protein sequence ID" value="TCS51113.1"/>
    <property type="molecule type" value="Genomic_DNA"/>
</dbReference>